<comment type="caution">
    <text evidence="9">The sequence shown here is derived from an EMBL/GenBank/DDBJ whole genome shotgun (WGS) entry which is preliminary data.</text>
</comment>
<evidence type="ECO:0000256" key="3">
    <source>
        <dbReference type="ARBA" id="ARBA00022475"/>
    </source>
</evidence>
<dbReference type="PANTHER" id="PTHR33452">
    <property type="entry name" value="OXIDOREDUCTASE CATD-RELATED"/>
    <property type="match status" value="1"/>
</dbReference>
<evidence type="ECO:0000256" key="7">
    <source>
        <dbReference type="SAM" id="MobiDB-lite"/>
    </source>
</evidence>
<dbReference type="AlphaFoldDB" id="A0A177HLI2"/>
<dbReference type="GO" id="GO:0005886">
    <property type="term" value="C:plasma membrane"/>
    <property type="evidence" value="ECO:0007669"/>
    <property type="project" value="UniProtKB-SubCell"/>
</dbReference>
<dbReference type="EC" id="1.-.-.-" evidence="9"/>
<dbReference type="EMBL" id="LOHS01000112">
    <property type="protein sequence ID" value="OAH11277.1"/>
    <property type="molecule type" value="Genomic_DNA"/>
</dbReference>
<keyword evidence="9" id="KW-0560">Oxidoreductase</keyword>
<comment type="subcellular location">
    <subcellularLocation>
        <location evidence="1">Cell membrane</location>
        <topology evidence="1">Multi-pass membrane protein</topology>
    </subcellularLocation>
</comment>
<keyword evidence="3" id="KW-1003">Cell membrane</keyword>
<evidence type="ECO:0000313" key="9">
    <source>
        <dbReference type="EMBL" id="OAH11277.1"/>
    </source>
</evidence>
<evidence type="ECO:0000256" key="1">
    <source>
        <dbReference type="ARBA" id="ARBA00004651"/>
    </source>
</evidence>
<keyword evidence="5 8" id="KW-1133">Transmembrane helix</keyword>
<evidence type="ECO:0000313" key="10">
    <source>
        <dbReference type="Proteomes" id="UP000077381"/>
    </source>
</evidence>
<dbReference type="Proteomes" id="UP000077381">
    <property type="component" value="Unassembled WGS sequence"/>
</dbReference>
<keyword evidence="4 8" id="KW-0812">Transmembrane</keyword>
<dbReference type="RefSeq" id="WP_078067530.1">
    <property type="nucleotide sequence ID" value="NZ_LOHS01000112.1"/>
</dbReference>
<feature type="transmembrane region" description="Helical" evidence="8">
    <location>
        <begin position="107"/>
        <end position="131"/>
    </location>
</feature>
<dbReference type="GO" id="GO:0016491">
    <property type="term" value="F:oxidoreductase activity"/>
    <property type="evidence" value="ECO:0007669"/>
    <property type="project" value="UniProtKB-KW"/>
</dbReference>
<feature type="compositionally biased region" description="Gly residues" evidence="7">
    <location>
        <begin position="190"/>
        <end position="199"/>
    </location>
</feature>
<name>A0A177HLI2_9ACTN</name>
<keyword evidence="10" id="KW-1185">Reference proteome</keyword>
<dbReference type="STRING" id="1716141.STSP_54110"/>
<comment type="similarity">
    <text evidence="2">Belongs to the DoxX family.</text>
</comment>
<evidence type="ECO:0000256" key="6">
    <source>
        <dbReference type="ARBA" id="ARBA00023136"/>
    </source>
</evidence>
<gene>
    <name evidence="9" type="primary">mhqP_2</name>
    <name evidence="9" type="ORF">STSP_54110</name>
</gene>
<dbReference type="PATRIC" id="fig|1716141.3.peg.5685"/>
<proteinExistence type="inferred from homology"/>
<keyword evidence="6 8" id="KW-0472">Membrane</keyword>
<feature type="region of interest" description="Disordered" evidence="7">
    <location>
        <begin position="172"/>
        <end position="199"/>
    </location>
</feature>
<feature type="transmembrane region" description="Helical" evidence="8">
    <location>
        <begin position="143"/>
        <end position="162"/>
    </location>
</feature>
<dbReference type="InterPro" id="IPR032808">
    <property type="entry name" value="DoxX"/>
</dbReference>
<evidence type="ECO:0000256" key="5">
    <source>
        <dbReference type="ARBA" id="ARBA00022989"/>
    </source>
</evidence>
<evidence type="ECO:0000256" key="2">
    <source>
        <dbReference type="ARBA" id="ARBA00006679"/>
    </source>
</evidence>
<feature type="transmembrane region" description="Helical" evidence="8">
    <location>
        <begin position="70"/>
        <end position="95"/>
    </location>
</feature>
<sequence length="199" mass="19599">MTFIDRRDLGLLLLRLGTGGVLAAHGTQKLFGWFGGGGIEGTGAFMESVGYKPGKANAMAAGLVETGGGALLALGLATPAAGAAAAGGMAGAAAVHAPSGFFAQSGGYEYAAFLGLVPACLAVTGPGRLSLDHVLGHIVNRDWMVPVAFAATAIGTMAVITARNRHVRLAQAAPSEQEVKEGPFGAEAAPGGGSTAQGA</sequence>
<protein>
    <submittedName>
        <fullName evidence="9">Putative oxidoreductase MhqP</fullName>
        <ecNumber evidence="9">1.-.-.-</ecNumber>
    </submittedName>
</protein>
<dbReference type="OrthoDB" id="346004at2"/>
<dbReference type="Pfam" id="PF07681">
    <property type="entry name" value="DoxX"/>
    <property type="match status" value="1"/>
</dbReference>
<accession>A0A177HLI2</accession>
<dbReference type="PANTHER" id="PTHR33452:SF1">
    <property type="entry name" value="INNER MEMBRANE PROTEIN YPHA-RELATED"/>
    <property type="match status" value="1"/>
</dbReference>
<evidence type="ECO:0000256" key="8">
    <source>
        <dbReference type="SAM" id="Phobius"/>
    </source>
</evidence>
<reference evidence="9 10" key="1">
    <citation type="submission" date="2015-12" db="EMBL/GenBank/DDBJ databases">
        <title>Genome sequence of Streptomyces sp. G25.</title>
        <authorList>
            <person name="Poehlein A."/>
            <person name="Roettig A."/>
            <person name="Hiessl S."/>
            <person name="Hauschild P."/>
            <person name="Schauer J."/>
            <person name="Madkour M.H."/>
            <person name="Al-Ansari A.M."/>
            <person name="Almakishah N.H."/>
            <person name="Steinbuechel A."/>
            <person name="Daniel R."/>
        </authorList>
    </citation>
    <scope>NUCLEOTIDE SEQUENCE [LARGE SCALE GENOMIC DNA]</scope>
    <source>
        <strain evidence="10">G25(2015)</strain>
    </source>
</reference>
<evidence type="ECO:0000256" key="4">
    <source>
        <dbReference type="ARBA" id="ARBA00022692"/>
    </source>
</evidence>
<dbReference type="InterPro" id="IPR051907">
    <property type="entry name" value="DoxX-like_oxidoreductase"/>
</dbReference>
<organism evidence="9 10">
    <name type="scientific">Streptomyces jeddahensis</name>
    <dbReference type="NCBI Taxonomy" id="1716141"/>
    <lineage>
        <taxon>Bacteria</taxon>
        <taxon>Bacillati</taxon>
        <taxon>Actinomycetota</taxon>
        <taxon>Actinomycetes</taxon>
        <taxon>Kitasatosporales</taxon>
        <taxon>Streptomycetaceae</taxon>
        <taxon>Streptomyces</taxon>
    </lineage>
</organism>